<dbReference type="Proteomes" id="UP000005551">
    <property type="component" value="Unassembled WGS sequence"/>
</dbReference>
<evidence type="ECO:0000313" key="1">
    <source>
        <dbReference type="EMBL" id="EIM78878.1"/>
    </source>
</evidence>
<comment type="caution">
    <text evidence="1">The sequence shown here is derived from an EMBL/GenBank/DDBJ whole genome shotgun (WGS) entry which is preliminary data.</text>
</comment>
<evidence type="ECO:0000313" key="2">
    <source>
        <dbReference type="Proteomes" id="UP000005551"/>
    </source>
</evidence>
<dbReference type="PATRIC" id="fig|1189621.3.peg.81"/>
<reference evidence="1 2" key="1">
    <citation type="submission" date="2012-05" db="EMBL/GenBank/DDBJ databases">
        <title>Genome sequence of Nitritalea halalkaliphila LW7.</title>
        <authorList>
            <person name="Jangir P.K."/>
            <person name="Singh A."/>
            <person name="Shivaji S."/>
            <person name="Sharma R."/>
        </authorList>
    </citation>
    <scope>NUCLEOTIDE SEQUENCE [LARGE SCALE GENOMIC DNA]</scope>
    <source>
        <strain evidence="1 2">LW7</strain>
    </source>
</reference>
<dbReference type="RefSeq" id="WP_009053096.1">
    <property type="nucleotide sequence ID" value="NZ_AJYA01000001.1"/>
</dbReference>
<proteinExistence type="predicted"/>
<protein>
    <submittedName>
        <fullName evidence="1">Uncharacterized protein</fullName>
    </submittedName>
</protein>
<dbReference type="PANTHER" id="PTHR30441">
    <property type="entry name" value="DUF748 DOMAIN-CONTAINING PROTEIN"/>
    <property type="match status" value="1"/>
</dbReference>
<dbReference type="InterPro" id="IPR052894">
    <property type="entry name" value="AsmA-related"/>
</dbReference>
<dbReference type="GO" id="GO:0005886">
    <property type="term" value="C:plasma membrane"/>
    <property type="evidence" value="ECO:0007669"/>
    <property type="project" value="TreeGrafter"/>
</dbReference>
<accession>I5CAM6</accession>
<organism evidence="1 2">
    <name type="scientific">Nitritalea halalkaliphila LW7</name>
    <dbReference type="NCBI Taxonomy" id="1189621"/>
    <lineage>
        <taxon>Bacteria</taxon>
        <taxon>Pseudomonadati</taxon>
        <taxon>Bacteroidota</taxon>
        <taxon>Cytophagia</taxon>
        <taxon>Cytophagales</taxon>
        <taxon>Cyclobacteriaceae</taxon>
        <taxon>Nitritalea</taxon>
    </lineage>
</organism>
<dbReference type="OrthoDB" id="1489065at2"/>
<dbReference type="AlphaFoldDB" id="I5CAM6"/>
<dbReference type="EMBL" id="AJYA01000001">
    <property type="protein sequence ID" value="EIM78878.1"/>
    <property type="molecule type" value="Genomic_DNA"/>
</dbReference>
<sequence length="1044" mass="117692">MLKKILIGLGGLLLLLVLGFAGGTWYLYKNQSTYTQKLLGILNESLAGSLKVEEIYISPFKNFPYISIDFHQVKVYEGDAFSGNLALRAQDIYVGFSIVDILQGRYDVKALSVEQALINMVQDAEGKIGLLEALAFDAPPAAEASEAVNFELKQLKLKQVRINYLIPSDAFALRANLEKQSISLKQAEDLLQVKLDGDMLLTLISKGEPTFFAEKALTLGLSLRYQESLQQLDIMRSLLAIDGAEFSLEGLIDLKNENYLDIEFRGDKPDFNTLAALLPKETGDQLRRYRNEGQVYFQGTVQGPTANGQTPQIAVEFGCDNAYFLNPTVNKKVDELRFAGFFTNGKDRNLATSQLTLQNFYARPAEGIFQGDVLIRNFKDPYIKVKLDADLDLAFLGEFFEVEGLRGLSGQVLLSMDFDELIDLEDATGGLATVQNALQSELRVRNLNFSLPGLPHPVQQANVYAKMEDGYITLERGSFRLGDSDLQFSGYLTDFPALLHGLEEPVEASLSFQSALLRKIDFMEMDTTDAEEVSDFNLKLRFQSSGRELVSPVYVPQGKFMIDAFSAKLKKYPHAFTDFQVQLGITPERLRVENFVGKIDTSDFAISGEVYNYEKWFQASPMGKSRFDLTVASKHLSIKDLLTYRGVNYMPEAYAQETIDDFKLAMDLELEYAGIFQGVSGNLRDFTGKLKFHPIKFSNFKGALAYRDDVLKVNGFGGRMGLSEFYMDLDYFLGPDSLPNPIQNRFRLVGRALDLDSLLGFESIEQEVNHEEAFNIFELPFPDLVVALDVERLKYHGFWLDDLRARVRMQEDHMLFIDTLSLRTADGGLGLVGYFNGQNPKEIYFHSTMKANKLDLDKLLIKFDNFGQDALINENLQGRLSGTIESRFLVHPDLTPIIEKSEAKMDLTVYEGSLIDFAPLRAMSSFFSDRNLMRVRFDTLQNVFELKNGTLDIPSMTIASSLGFIELSGRQQLDMQMDYFIRVPLGLVTSVGFRSLFGRNRGEVDPDQEDAIVTRGDRRVRFVNVNLRGTPDDFQVRLGRDRGR</sequence>
<dbReference type="GO" id="GO:0090313">
    <property type="term" value="P:regulation of protein targeting to membrane"/>
    <property type="evidence" value="ECO:0007669"/>
    <property type="project" value="TreeGrafter"/>
</dbReference>
<gene>
    <name evidence="1" type="ORF">A3SI_00380</name>
</gene>
<dbReference type="STRING" id="1189621.A3SI_00380"/>
<name>I5CAM6_9BACT</name>
<dbReference type="PANTHER" id="PTHR30441:SF8">
    <property type="entry name" value="DUF748 DOMAIN-CONTAINING PROTEIN"/>
    <property type="match status" value="1"/>
</dbReference>
<keyword evidence="2" id="KW-1185">Reference proteome</keyword>